<evidence type="ECO:0008006" key="7">
    <source>
        <dbReference type="Google" id="ProtNLM"/>
    </source>
</evidence>
<dbReference type="InterPro" id="IPR002129">
    <property type="entry name" value="PyrdxlP-dep_de-COase"/>
</dbReference>
<dbReference type="GO" id="GO:0019752">
    <property type="term" value="P:carboxylic acid metabolic process"/>
    <property type="evidence" value="ECO:0007669"/>
    <property type="project" value="InterPro"/>
</dbReference>
<keyword evidence="3" id="KW-0456">Lyase</keyword>
<dbReference type="AlphaFoldDB" id="A0A8A4THC5"/>
<dbReference type="PROSITE" id="PS00392">
    <property type="entry name" value="DDC_GAD_HDC_YDC"/>
    <property type="match status" value="1"/>
</dbReference>
<dbReference type="Proteomes" id="UP000663929">
    <property type="component" value="Chromosome"/>
</dbReference>
<dbReference type="InterPro" id="IPR015421">
    <property type="entry name" value="PyrdxlP-dep_Trfase_major"/>
</dbReference>
<dbReference type="EMBL" id="CP071793">
    <property type="protein sequence ID" value="QTD48211.1"/>
    <property type="molecule type" value="Genomic_DNA"/>
</dbReference>
<dbReference type="KEGG" id="scor:J3U87_21710"/>
<evidence type="ECO:0000256" key="1">
    <source>
        <dbReference type="ARBA" id="ARBA00001933"/>
    </source>
</evidence>
<reference evidence="5" key="1">
    <citation type="submission" date="2021-03" db="EMBL/GenBank/DDBJ databases">
        <title>Acanthopleuribacteraceae sp. M133.</title>
        <authorList>
            <person name="Wang G."/>
        </authorList>
    </citation>
    <scope>NUCLEOTIDE SEQUENCE</scope>
    <source>
        <strain evidence="5">M133</strain>
    </source>
</reference>
<gene>
    <name evidence="5" type="ORF">J3U87_21710</name>
</gene>
<name>A0A8A4THC5_SULCO</name>
<protein>
    <recommendedName>
        <fullName evidence="7">Glutamate or tyrosine decarboxylase</fullName>
    </recommendedName>
</protein>
<dbReference type="InterPro" id="IPR015424">
    <property type="entry name" value="PyrdxlP-dep_Trfase"/>
</dbReference>
<dbReference type="SUPFAM" id="SSF53383">
    <property type="entry name" value="PLP-dependent transferases"/>
    <property type="match status" value="1"/>
</dbReference>
<dbReference type="Gene3D" id="3.40.640.10">
    <property type="entry name" value="Type I PLP-dependent aspartate aminotransferase-like (Major domain)"/>
    <property type="match status" value="1"/>
</dbReference>
<accession>A0A8A4THC5</accession>
<dbReference type="GO" id="GO:0016831">
    <property type="term" value="F:carboxy-lyase activity"/>
    <property type="evidence" value="ECO:0007669"/>
    <property type="project" value="InterPro"/>
</dbReference>
<keyword evidence="2 4" id="KW-0663">Pyridoxal phosphate</keyword>
<evidence type="ECO:0000313" key="5">
    <source>
        <dbReference type="EMBL" id="QTD48211.1"/>
    </source>
</evidence>
<keyword evidence="6" id="KW-1185">Reference proteome</keyword>
<dbReference type="PANTHER" id="PTHR42735:SF4">
    <property type="entry name" value="PYRIDOXAL PHOSPHATE-DEPENDENT DECARBOXYLASE FAMILY PROTEIN"/>
    <property type="match status" value="1"/>
</dbReference>
<evidence type="ECO:0000256" key="3">
    <source>
        <dbReference type="ARBA" id="ARBA00023239"/>
    </source>
</evidence>
<sequence length="667" mass="76388">MPNSDLSFMHPYYMGAYAENDHVFEKILLEFLRDHAYWRRNFHPENRPPIPTNAPYREHFNEFLAQMQQELHTLSADLKKSVPFFSPRYMGHMAADLLLPGVLAQIMTILYNPNNVSDDAAPATLDKELEVGFQLARMFGYNIDDDREPNAWGHLTSGGTVANYEGVWNLRAVRCYPLALAEAAQALELTLPNVGPKRQPLGKYTKWELFNFSIRQTVLLMRECISHIKSNQNKKDFHTFTRKIMEESVAHLGMAGFFLKHPELKLPVLMVPVSAHYSWEKSMKILGLGSGNLVPVNTDGHMRMKMEHLEELLEDHYRRQIPVLGVVGVLGSTEFGSVDPINRIVEFRKKYFQKGFYFGVHVDAAWGGYMASLFRMPDGSFIPHDEIRSKFNYFPHEGTWLAFKAVAECDSVTVDPHKLGYLPFPCGAFVSRDSGVLDFISQKAAYVFDVKEDSTKLPVKKKLLSLGQYIMEGSKPGSAAAAAYVTHRCIPLHHDGFGQIMAQSMRACEYFFDKIQEVKKKLKGLVTITVPFPPDTNLICFAINPKNNTYLALMNHFSRKVFNNMKINPNQPLQAHDFFGSCTSLFKAGLETEEANRILSELGINPETFCEHVSDRTREADHIYVIRHTLMNPWLMYEDNGMNYIDRYCLFIERAIDKEMHRAIRRK</sequence>
<dbReference type="GO" id="GO:0030170">
    <property type="term" value="F:pyridoxal phosphate binding"/>
    <property type="evidence" value="ECO:0007669"/>
    <property type="project" value="InterPro"/>
</dbReference>
<dbReference type="Pfam" id="PF00282">
    <property type="entry name" value="Pyridoxal_deC"/>
    <property type="match status" value="1"/>
</dbReference>
<evidence type="ECO:0000256" key="2">
    <source>
        <dbReference type="ARBA" id="ARBA00022898"/>
    </source>
</evidence>
<feature type="modified residue" description="N6-(pyridoxal phosphate)lysine" evidence="4">
    <location>
        <position position="418"/>
    </location>
</feature>
<proteinExistence type="predicted"/>
<comment type="cofactor">
    <cofactor evidence="1 4">
        <name>pyridoxal 5'-phosphate</name>
        <dbReference type="ChEBI" id="CHEBI:597326"/>
    </cofactor>
</comment>
<dbReference type="RefSeq" id="WP_237377869.1">
    <property type="nucleotide sequence ID" value="NZ_CP071793.1"/>
</dbReference>
<evidence type="ECO:0000256" key="4">
    <source>
        <dbReference type="PIRSR" id="PIRSR602129-50"/>
    </source>
</evidence>
<dbReference type="InterPro" id="IPR021115">
    <property type="entry name" value="Pyridoxal-P_BS"/>
</dbReference>
<dbReference type="InterPro" id="IPR050477">
    <property type="entry name" value="GrpII_AminoAcid_Decarb"/>
</dbReference>
<dbReference type="PANTHER" id="PTHR42735">
    <property type="match status" value="1"/>
</dbReference>
<evidence type="ECO:0000313" key="6">
    <source>
        <dbReference type="Proteomes" id="UP000663929"/>
    </source>
</evidence>
<organism evidence="5 6">
    <name type="scientific">Sulfidibacter corallicola</name>
    <dbReference type="NCBI Taxonomy" id="2818388"/>
    <lineage>
        <taxon>Bacteria</taxon>
        <taxon>Pseudomonadati</taxon>
        <taxon>Acidobacteriota</taxon>
        <taxon>Holophagae</taxon>
        <taxon>Acanthopleuribacterales</taxon>
        <taxon>Acanthopleuribacteraceae</taxon>
        <taxon>Sulfidibacter</taxon>
    </lineage>
</organism>